<dbReference type="PANTHER" id="PTHR46060:SF1">
    <property type="entry name" value="MARINER MOS1 TRANSPOSASE-LIKE PROTEIN"/>
    <property type="match status" value="1"/>
</dbReference>
<reference evidence="2 3" key="1">
    <citation type="submission" date="2019-08" db="EMBL/GenBank/DDBJ databases">
        <title>Whole genome of Aphis craccivora.</title>
        <authorList>
            <person name="Voronova N.V."/>
            <person name="Shulinski R.S."/>
            <person name="Bandarenka Y.V."/>
            <person name="Zhorov D.G."/>
            <person name="Warner D."/>
        </authorList>
    </citation>
    <scope>NUCLEOTIDE SEQUENCE [LARGE SCALE GENOMIC DNA]</scope>
    <source>
        <strain evidence="2">180601</strain>
        <tissue evidence="2">Whole Body</tissue>
    </source>
</reference>
<dbReference type="AlphaFoldDB" id="A0A6G0VN14"/>
<name>A0A6G0VN14_APHCR</name>
<accession>A0A6G0VN14</accession>
<evidence type="ECO:0000313" key="3">
    <source>
        <dbReference type="Proteomes" id="UP000478052"/>
    </source>
</evidence>
<dbReference type="Proteomes" id="UP000478052">
    <property type="component" value="Unassembled WGS sequence"/>
</dbReference>
<feature type="compositionally biased region" description="Basic and acidic residues" evidence="1">
    <location>
        <begin position="1"/>
        <end position="11"/>
    </location>
</feature>
<dbReference type="EMBL" id="VUJU01015608">
    <property type="protein sequence ID" value="KAF0692926.1"/>
    <property type="molecule type" value="Genomic_DNA"/>
</dbReference>
<dbReference type="PANTHER" id="PTHR46060">
    <property type="entry name" value="MARINER MOS1 TRANSPOSASE-LIKE PROTEIN"/>
    <property type="match status" value="1"/>
</dbReference>
<feature type="non-terminal residue" evidence="2">
    <location>
        <position position="1"/>
    </location>
</feature>
<dbReference type="GO" id="GO:0003676">
    <property type="term" value="F:nucleic acid binding"/>
    <property type="evidence" value="ECO:0007669"/>
    <property type="project" value="InterPro"/>
</dbReference>
<evidence type="ECO:0000256" key="1">
    <source>
        <dbReference type="SAM" id="MobiDB-lite"/>
    </source>
</evidence>
<feature type="non-terminal residue" evidence="2">
    <location>
        <position position="133"/>
    </location>
</feature>
<dbReference type="InterPro" id="IPR036397">
    <property type="entry name" value="RNaseH_sf"/>
</dbReference>
<dbReference type="Gene3D" id="3.30.420.10">
    <property type="entry name" value="Ribonuclease H-like superfamily/Ribonuclease H"/>
    <property type="match status" value="1"/>
</dbReference>
<dbReference type="OrthoDB" id="6594069at2759"/>
<comment type="caution">
    <text evidence="2">The sequence shown here is derived from an EMBL/GenBank/DDBJ whole genome shotgun (WGS) entry which is preliminary data.</text>
</comment>
<gene>
    <name evidence="2" type="ORF">FWK35_00036677</name>
</gene>
<organism evidence="2 3">
    <name type="scientific">Aphis craccivora</name>
    <name type="common">Cowpea aphid</name>
    <dbReference type="NCBI Taxonomy" id="307492"/>
    <lineage>
        <taxon>Eukaryota</taxon>
        <taxon>Metazoa</taxon>
        <taxon>Ecdysozoa</taxon>
        <taxon>Arthropoda</taxon>
        <taxon>Hexapoda</taxon>
        <taxon>Insecta</taxon>
        <taxon>Pterygota</taxon>
        <taxon>Neoptera</taxon>
        <taxon>Paraneoptera</taxon>
        <taxon>Hemiptera</taxon>
        <taxon>Sternorrhyncha</taxon>
        <taxon>Aphidomorpha</taxon>
        <taxon>Aphidoidea</taxon>
        <taxon>Aphididae</taxon>
        <taxon>Aphidini</taxon>
        <taxon>Aphis</taxon>
        <taxon>Aphis</taxon>
    </lineage>
</organism>
<protein>
    <submittedName>
        <fullName evidence="2">Protein GVQW3-like</fullName>
    </submittedName>
</protein>
<proteinExistence type="predicted"/>
<dbReference type="InterPro" id="IPR052709">
    <property type="entry name" value="Transposase-MT_Hybrid"/>
</dbReference>
<keyword evidence="3" id="KW-1185">Reference proteome</keyword>
<sequence>GRISIENDHRSGRPSTSKTNDTITLVRNKFRYDRRLTVREVVNKVGISIGTCHSILSDELSMKRVSAKRVPKLLTMKTETIQNAAQELKAITMEDIQRCFKKWRNRWDHCIEAKGHYFEGKKDQGKKEHGKKE</sequence>
<evidence type="ECO:0000313" key="2">
    <source>
        <dbReference type="EMBL" id="KAF0692926.1"/>
    </source>
</evidence>
<feature type="region of interest" description="Disordered" evidence="1">
    <location>
        <begin position="1"/>
        <end position="20"/>
    </location>
</feature>